<evidence type="ECO:0000313" key="2">
    <source>
        <dbReference type="EMBL" id="PNJ29014.1"/>
    </source>
</evidence>
<proteinExistence type="predicted"/>
<gene>
    <name evidence="2" type="ORF">CR201_G0037224</name>
</gene>
<organism evidence="2">
    <name type="scientific">Pongo abelii</name>
    <name type="common">Sumatran orangutan</name>
    <name type="synonym">Pongo pygmaeus abelii</name>
    <dbReference type="NCBI Taxonomy" id="9601"/>
    <lineage>
        <taxon>Eukaryota</taxon>
        <taxon>Metazoa</taxon>
        <taxon>Chordata</taxon>
        <taxon>Craniata</taxon>
        <taxon>Vertebrata</taxon>
        <taxon>Euteleostomi</taxon>
        <taxon>Mammalia</taxon>
        <taxon>Eutheria</taxon>
        <taxon>Euarchontoglires</taxon>
        <taxon>Primates</taxon>
        <taxon>Haplorrhini</taxon>
        <taxon>Catarrhini</taxon>
        <taxon>Hominidae</taxon>
        <taxon>Pongo</taxon>
    </lineage>
</organism>
<sequence length="41" mass="4547">MGNHAGKRELNAEKASTNGETNRGESEKKRNLDELSRTTSE</sequence>
<dbReference type="EMBL" id="NDHI03003518">
    <property type="protein sequence ID" value="PNJ29014.1"/>
    <property type="molecule type" value="Genomic_DNA"/>
</dbReference>
<reference evidence="2" key="1">
    <citation type="submission" date="2017-12" db="EMBL/GenBank/DDBJ databases">
        <title>High-resolution comparative analysis of great ape genomes.</title>
        <authorList>
            <person name="Pollen A."/>
            <person name="Hastie A."/>
            <person name="Hormozdiari F."/>
            <person name="Dougherty M."/>
            <person name="Liu R."/>
            <person name="Chaisson M."/>
            <person name="Hoppe E."/>
            <person name="Hill C."/>
            <person name="Pang A."/>
            <person name="Hillier L."/>
            <person name="Baker C."/>
            <person name="Armstrong J."/>
            <person name="Shendure J."/>
            <person name="Paten B."/>
            <person name="Wilson R."/>
            <person name="Chao H."/>
            <person name="Schneider V."/>
            <person name="Ventura M."/>
            <person name="Kronenberg Z."/>
            <person name="Murali S."/>
            <person name="Gordon D."/>
            <person name="Cantsilieris S."/>
            <person name="Munson K."/>
            <person name="Nelson B."/>
            <person name="Raja A."/>
            <person name="Underwood J."/>
            <person name="Diekhans M."/>
            <person name="Fiddes I."/>
            <person name="Haussler D."/>
            <person name="Eichler E."/>
        </authorList>
    </citation>
    <scope>NUCLEOTIDE SEQUENCE [LARGE SCALE GENOMIC DNA]</scope>
    <source>
        <strain evidence="2">Susie</strain>
    </source>
</reference>
<feature type="region of interest" description="Disordered" evidence="1">
    <location>
        <begin position="1"/>
        <end position="41"/>
    </location>
</feature>
<comment type="caution">
    <text evidence="2">The sequence shown here is derived from an EMBL/GenBank/DDBJ whole genome shotgun (WGS) entry which is preliminary data.</text>
</comment>
<evidence type="ECO:0000256" key="1">
    <source>
        <dbReference type="SAM" id="MobiDB-lite"/>
    </source>
</evidence>
<accession>A0A2J8T7M7</accession>
<feature type="compositionally biased region" description="Basic and acidic residues" evidence="1">
    <location>
        <begin position="1"/>
        <end position="12"/>
    </location>
</feature>
<feature type="non-terminal residue" evidence="2">
    <location>
        <position position="41"/>
    </location>
</feature>
<protein>
    <submittedName>
        <fullName evidence="2">MBP isoform 9</fullName>
    </submittedName>
</protein>
<feature type="compositionally biased region" description="Basic and acidic residues" evidence="1">
    <location>
        <begin position="22"/>
        <end position="41"/>
    </location>
</feature>
<name>A0A2J8T7M7_PONAB</name>
<dbReference type="AlphaFoldDB" id="A0A2J8T7M7"/>